<gene>
    <name evidence="2" type="primary">LOC123136430</name>
</gene>
<proteinExistence type="predicted"/>
<dbReference type="Pfam" id="PF13365">
    <property type="entry name" value="Trypsin_2"/>
    <property type="match status" value="1"/>
</dbReference>
<dbReference type="SMR" id="A0A3B6PKN3"/>
<dbReference type="AlphaFoldDB" id="A0A3B6PKN3"/>
<dbReference type="PANTHER" id="PTHR47389">
    <property type="entry name" value="OS09G0436400 PROTEIN"/>
    <property type="match status" value="1"/>
</dbReference>
<dbReference type="OrthoDB" id="646838at2759"/>
<dbReference type="InterPro" id="IPR036034">
    <property type="entry name" value="PDZ_sf"/>
</dbReference>
<dbReference type="Gene3D" id="2.40.10.120">
    <property type="match status" value="1"/>
</dbReference>
<reference evidence="2" key="2">
    <citation type="submission" date="2018-10" db="UniProtKB">
        <authorList>
            <consortium name="EnsemblPlants"/>
        </authorList>
    </citation>
    <scope>IDENTIFICATION</scope>
</reference>
<accession>A0A3B6PKN3</accession>
<protein>
    <recommendedName>
        <fullName evidence="4">PDZ domain-containing protein</fullName>
    </recommendedName>
</protein>
<feature type="compositionally biased region" description="Basic residues" evidence="1">
    <location>
        <begin position="97"/>
        <end position="110"/>
    </location>
</feature>
<sequence length="617" mass="70620">MSFGRNEGRNERFRSFGPLFWIERRVRTGSSPPRTFGWRFPMLLSITSVRLFFYLKVLGRDISFPWTPKVRYFQLKKRCTNRPRCYRAALPGPLLPRPKHKVSARRRRRPSIAGHRPNLLSTMSSGPRRKKYVIPTKEGGAPASMSTARKRRRPPTRQEPGSTSPAPGDGTTQSRIPDEEDDEDEDAKKRNLVRLEEEEEVVSSAPSSPICEPYIPRDKDGAMYNRFRNPEIYKALRAEEEKLREKLGFLSAQRKLPTLDFESSACLSDDEQVLHVRESGTEAVLRAANFVLALSSFTDGKPLQRCSGILFEWNDHLKTGVVLTTAHLIRSNCPSIDHWLGKDEYRPDAKVVVHFLDDTTAEGDLVYHQEHYDIAFFKVEVSQCPQLPLFVDNVKPGQEIFQLGRDEKLNLRITYGKARSMNPNTYQRQHFMYMIREDVDNEFDDGGPAIDFSANVVGMINNSTSGSFIPTSILHECFYFWKNHGCIPRLHLRLKLFAIKLLDPSHIERIRRKCKIDSGLIVQEVSSGSHAEMLGICRGDIISCFEGEEVSTTVQLEKMMLDVCKNRFVGGINWNNKVDVSVLVFDIRRSHWRTKVLTLDVSDKGEVIMRASRLVTV</sequence>
<feature type="compositionally biased region" description="Polar residues" evidence="1">
    <location>
        <begin position="159"/>
        <end position="175"/>
    </location>
</feature>
<dbReference type="InterPro" id="IPR009003">
    <property type="entry name" value="Peptidase_S1_PA"/>
</dbReference>
<feature type="region of interest" description="Disordered" evidence="1">
    <location>
        <begin position="89"/>
        <end position="216"/>
    </location>
</feature>
<dbReference type="EnsemblPlants" id="TraesCS6B02G163700.1">
    <property type="protein sequence ID" value="TraesCS6B02G163700.1"/>
    <property type="gene ID" value="TraesCS6B02G163700"/>
</dbReference>
<reference evidence="2" key="1">
    <citation type="submission" date="2018-08" db="EMBL/GenBank/DDBJ databases">
        <authorList>
            <person name="Rossello M."/>
        </authorList>
    </citation>
    <scope>NUCLEOTIDE SEQUENCE [LARGE SCALE GENOMIC DNA]</scope>
    <source>
        <strain evidence="2">cv. Chinese Spring</strain>
    </source>
</reference>
<dbReference type="Gramene" id="TraesCAD_scaffold_031512_01G000300.1">
    <property type="protein sequence ID" value="TraesCAD_scaffold_031512_01G000300.1"/>
    <property type="gene ID" value="TraesCAD_scaffold_031512_01G000300"/>
</dbReference>
<dbReference type="STRING" id="4565.A0A3B6PKN3"/>
<evidence type="ECO:0000313" key="2">
    <source>
        <dbReference type="EnsemblPlants" id="TraesCS6B02G163700.1"/>
    </source>
</evidence>
<dbReference type="Proteomes" id="UP000019116">
    <property type="component" value="Chromosome 6B"/>
</dbReference>
<evidence type="ECO:0000256" key="1">
    <source>
        <dbReference type="SAM" id="MobiDB-lite"/>
    </source>
</evidence>
<dbReference type="SUPFAM" id="SSF50156">
    <property type="entry name" value="PDZ domain-like"/>
    <property type="match status" value="1"/>
</dbReference>
<dbReference type="Gene3D" id="2.30.42.10">
    <property type="match status" value="1"/>
</dbReference>
<evidence type="ECO:0000313" key="3">
    <source>
        <dbReference type="Proteomes" id="UP000019116"/>
    </source>
</evidence>
<dbReference type="SUPFAM" id="SSF50494">
    <property type="entry name" value="Trypsin-like serine proteases"/>
    <property type="match status" value="1"/>
</dbReference>
<evidence type="ECO:0008006" key="4">
    <source>
        <dbReference type="Google" id="ProtNLM"/>
    </source>
</evidence>
<dbReference type="OMA" id="FWIERRV"/>
<feature type="compositionally biased region" description="Basic and acidic residues" evidence="1">
    <location>
        <begin position="186"/>
        <end position="195"/>
    </location>
</feature>
<dbReference type="PANTHER" id="PTHR47389:SF5">
    <property type="entry name" value="OS09G0436700 PROTEIN"/>
    <property type="match status" value="1"/>
</dbReference>
<dbReference type="Gramene" id="TraesROB_scaffold_068015_01G000200.1">
    <property type="protein sequence ID" value="TraesROB_scaffold_068015_01G000200.1"/>
    <property type="gene ID" value="TraesROB_scaffold_068015_01G000200"/>
</dbReference>
<keyword evidence="3" id="KW-1185">Reference proteome</keyword>
<dbReference type="Gramene" id="TraesCS6B02G163700.1">
    <property type="protein sequence ID" value="TraesCS6B02G163700.1"/>
    <property type="gene ID" value="TraesCS6B02G163700"/>
</dbReference>
<name>A0A3B6PKN3_WHEAT</name>
<organism evidence="2">
    <name type="scientific">Triticum aestivum</name>
    <name type="common">Wheat</name>
    <dbReference type="NCBI Taxonomy" id="4565"/>
    <lineage>
        <taxon>Eukaryota</taxon>
        <taxon>Viridiplantae</taxon>
        <taxon>Streptophyta</taxon>
        <taxon>Embryophyta</taxon>
        <taxon>Tracheophyta</taxon>
        <taxon>Spermatophyta</taxon>
        <taxon>Magnoliopsida</taxon>
        <taxon>Liliopsida</taxon>
        <taxon>Poales</taxon>
        <taxon>Poaceae</taxon>
        <taxon>BOP clade</taxon>
        <taxon>Pooideae</taxon>
        <taxon>Triticodae</taxon>
        <taxon>Triticeae</taxon>
        <taxon>Triticinae</taxon>
        <taxon>Triticum</taxon>
    </lineage>
</organism>
<dbReference type="Gramene" id="TraesCS6B03G0415600.1">
    <property type="protein sequence ID" value="TraesCS6B03G0415600.1.CDS"/>
    <property type="gene ID" value="TraesCS6B03G0415600"/>
</dbReference>